<keyword evidence="3" id="KW-1185">Reference proteome</keyword>
<evidence type="ECO:0000313" key="2">
    <source>
        <dbReference type="EMBL" id="GIX64910.1"/>
    </source>
</evidence>
<reference evidence="2 3" key="1">
    <citation type="submission" date="2021-06" db="EMBL/GenBank/DDBJ databases">
        <title>Genome sequence of Babesia caballi.</title>
        <authorList>
            <person name="Yamagishi J."/>
            <person name="Kidaka T."/>
            <person name="Ochi A."/>
        </authorList>
    </citation>
    <scope>NUCLEOTIDE SEQUENCE [LARGE SCALE GENOMIC DNA]</scope>
    <source>
        <strain evidence="2">USDA-D6B2</strain>
    </source>
</reference>
<name>A0AAV4LZ34_BABCB</name>
<feature type="transmembrane region" description="Helical" evidence="1">
    <location>
        <begin position="67"/>
        <end position="87"/>
    </location>
</feature>
<dbReference type="Proteomes" id="UP001497744">
    <property type="component" value="Unassembled WGS sequence"/>
</dbReference>
<accession>A0AAV4LZ34</accession>
<dbReference type="EMBL" id="BPLF01000003">
    <property type="protein sequence ID" value="GIX64910.1"/>
    <property type="molecule type" value="Genomic_DNA"/>
</dbReference>
<dbReference type="RefSeq" id="XP_067716979.1">
    <property type="nucleotide sequence ID" value="XM_067860878.1"/>
</dbReference>
<dbReference type="GeneID" id="94196391"/>
<evidence type="ECO:0000313" key="3">
    <source>
        <dbReference type="Proteomes" id="UP001497744"/>
    </source>
</evidence>
<proteinExistence type="predicted"/>
<organism evidence="2 3">
    <name type="scientific">Babesia caballi</name>
    <dbReference type="NCBI Taxonomy" id="5871"/>
    <lineage>
        <taxon>Eukaryota</taxon>
        <taxon>Sar</taxon>
        <taxon>Alveolata</taxon>
        <taxon>Apicomplexa</taxon>
        <taxon>Aconoidasida</taxon>
        <taxon>Piroplasmida</taxon>
        <taxon>Babesiidae</taxon>
        <taxon>Babesia</taxon>
    </lineage>
</organism>
<keyword evidence="1" id="KW-0812">Transmembrane</keyword>
<sequence>MLNWLPYVVGGGFVLGAVLFRVGESFKKCTCDGGICNSGGGCSGGQCQQGTCQTCNNGKCSKCYPNVAYYIFLAAALVGFIVLILYLKHHFPDSELNSYMGRNLGRPPVSASQSTVLPPRS</sequence>
<protein>
    <submittedName>
        <fullName evidence="2">CLUMA_CG020870, isoform A</fullName>
    </submittedName>
</protein>
<keyword evidence="1" id="KW-1133">Transmembrane helix</keyword>
<gene>
    <name evidence="2" type="ORF">BcabD6B2_43450</name>
</gene>
<evidence type="ECO:0000256" key="1">
    <source>
        <dbReference type="SAM" id="Phobius"/>
    </source>
</evidence>
<dbReference type="AlphaFoldDB" id="A0AAV4LZ34"/>
<feature type="transmembrane region" description="Helical" evidence="1">
    <location>
        <begin position="6"/>
        <end position="23"/>
    </location>
</feature>
<keyword evidence="1" id="KW-0472">Membrane</keyword>
<comment type="caution">
    <text evidence="2">The sequence shown here is derived from an EMBL/GenBank/DDBJ whole genome shotgun (WGS) entry which is preliminary data.</text>
</comment>